<keyword evidence="1" id="KW-0285">Flavoprotein</keyword>
<feature type="domain" description="FAD-binding PCMH-type" evidence="4">
    <location>
        <begin position="7"/>
        <end position="182"/>
    </location>
</feature>
<dbReference type="SUPFAM" id="SSF56176">
    <property type="entry name" value="FAD-binding/transporter-associated domain-like"/>
    <property type="match status" value="1"/>
</dbReference>
<comment type="caution">
    <text evidence="5">The sequence shown here is derived from an EMBL/GenBank/DDBJ whole genome shotgun (WGS) entry which is preliminary data.</text>
</comment>
<gene>
    <name evidence="5" type="ORF">ACFPPD_25125</name>
</gene>
<keyword evidence="2" id="KW-0274">FAD</keyword>
<sequence>MASSPENTMMSPSVWHPRDVTEAWTFKRLLESDSAYVAGGTLLRTQWESGQATMPKHFIDLSGIPGLSGIEEDDRALTIGALTTLGECRRDARVAERCPMLASAIGSIAAASVRNLATVGGNVVSRVGDSLPALIVCKAEFEWCTGLSAVTEDAFEWAERLQVQLPKASNLLLRIIVPYVKATELVPRRFGAYHKVGRREAFTPSLVTVALGGGMKADGSIADITIAAGGGQTLPHRLHGAEKLLKGQPIGAELLRDVHEAVMNGYKPKSDPFATDAYRKKTAANLVVTELWKSRSASAAAGEEANRDGA</sequence>
<evidence type="ECO:0000256" key="2">
    <source>
        <dbReference type="ARBA" id="ARBA00022827"/>
    </source>
</evidence>
<dbReference type="Pfam" id="PF03450">
    <property type="entry name" value="CO_deh_flav_C"/>
    <property type="match status" value="1"/>
</dbReference>
<proteinExistence type="predicted"/>
<dbReference type="Pfam" id="PF00941">
    <property type="entry name" value="FAD_binding_5"/>
    <property type="match status" value="1"/>
</dbReference>
<reference evidence="6" key="1">
    <citation type="journal article" date="2019" name="Int. J. Syst. Evol. Microbiol.">
        <title>The Global Catalogue of Microorganisms (GCM) 10K type strain sequencing project: providing services to taxonomists for standard genome sequencing and annotation.</title>
        <authorList>
            <consortium name="The Broad Institute Genomics Platform"/>
            <consortium name="The Broad Institute Genome Sequencing Center for Infectious Disease"/>
            <person name="Wu L."/>
            <person name="Ma J."/>
        </authorList>
    </citation>
    <scope>NUCLEOTIDE SEQUENCE [LARGE SCALE GENOMIC DNA]</scope>
    <source>
        <strain evidence="6">CCUG 57113</strain>
    </source>
</reference>
<dbReference type="SMART" id="SM01092">
    <property type="entry name" value="CO_deh_flav_C"/>
    <property type="match status" value="1"/>
</dbReference>
<keyword evidence="3" id="KW-0560">Oxidoreductase</keyword>
<dbReference type="PANTHER" id="PTHR42659">
    <property type="entry name" value="XANTHINE DEHYDROGENASE SUBUNIT C-RELATED"/>
    <property type="match status" value="1"/>
</dbReference>
<dbReference type="InterPro" id="IPR016166">
    <property type="entry name" value="FAD-bd_PCMH"/>
</dbReference>
<dbReference type="InterPro" id="IPR036683">
    <property type="entry name" value="CO_DH_flav_C_dom_sf"/>
</dbReference>
<dbReference type="InterPro" id="IPR005107">
    <property type="entry name" value="CO_DH_flav_C"/>
</dbReference>
<accession>A0ABW0M4U0</accession>
<evidence type="ECO:0000256" key="3">
    <source>
        <dbReference type="ARBA" id="ARBA00023002"/>
    </source>
</evidence>
<dbReference type="SUPFAM" id="SSF55447">
    <property type="entry name" value="CO dehydrogenase flavoprotein C-terminal domain-like"/>
    <property type="match status" value="1"/>
</dbReference>
<dbReference type="InterPro" id="IPR016169">
    <property type="entry name" value="FAD-bd_PCMH_sub2"/>
</dbReference>
<dbReference type="EMBL" id="JBHSMH010000113">
    <property type="protein sequence ID" value="MFC5471966.1"/>
    <property type="molecule type" value="Genomic_DNA"/>
</dbReference>
<protein>
    <submittedName>
        <fullName evidence="5">FAD binding domain-containing protein</fullName>
    </submittedName>
</protein>
<dbReference type="PANTHER" id="PTHR42659:SF2">
    <property type="entry name" value="XANTHINE DEHYDROGENASE SUBUNIT C-RELATED"/>
    <property type="match status" value="1"/>
</dbReference>
<organism evidence="5 6">
    <name type="scientific">Cohnella suwonensis</name>
    <dbReference type="NCBI Taxonomy" id="696072"/>
    <lineage>
        <taxon>Bacteria</taxon>
        <taxon>Bacillati</taxon>
        <taxon>Bacillota</taxon>
        <taxon>Bacilli</taxon>
        <taxon>Bacillales</taxon>
        <taxon>Paenibacillaceae</taxon>
        <taxon>Cohnella</taxon>
    </lineage>
</organism>
<dbReference type="Gene3D" id="3.30.465.10">
    <property type="match status" value="1"/>
</dbReference>
<dbReference type="Proteomes" id="UP001596105">
    <property type="component" value="Unassembled WGS sequence"/>
</dbReference>
<dbReference type="InterPro" id="IPR036318">
    <property type="entry name" value="FAD-bd_PCMH-like_sf"/>
</dbReference>
<dbReference type="PROSITE" id="PS51387">
    <property type="entry name" value="FAD_PCMH"/>
    <property type="match status" value="1"/>
</dbReference>
<dbReference type="InterPro" id="IPR051312">
    <property type="entry name" value="Diverse_Substr_Oxidored"/>
</dbReference>
<name>A0ABW0M4U0_9BACL</name>
<dbReference type="RefSeq" id="WP_209746980.1">
    <property type="nucleotide sequence ID" value="NZ_JBHSMH010000113.1"/>
</dbReference>
<keyword evidence="6" id="KW-1185">Reference proteome</keyword>
<evidence type="ECO:0000256" key="1">
    <source>
        <dbReference type="ARBA" id="ARBA00022630"/>
    </source>
</evidence>
<evidence type="ECO:0000313" key="5">
    <source>
        <dbReference type="EMBL" id="MFC5471966.1"/>
    </source>
</evidence>
<evidence type="ECO:0000259" key="4">
    <source>
        <dbReference type="PROSITE" id="PS51387"/>
    </source>
</evidence>
<dbReference type="Gene3D" id="3.30.390.50">
    <property type="entry name" value="CO dehydrogenase flavoprotein, C-terminal domain"/>
    <property type="match status" value="1"/>
</dbReference>
<evidence type="ECO:0000313" key="6">
    <source>
        <dbReference type="Proteomes" id="UP001596105"/>
    </source>
</evidence>
<dbReference type="InterPro" id="IPR002346">
    <property type="entry name" value="Mopterin_DH_FAD-bd"/>
</dbReference>